<dbReference type="HOGENOM" id="CLU_085055_0_1_6"/>
<dbReference type="RefSeq" id="WP_015260048.1">
    <property type="nucleotide sequence ID" value="NC_019902.2"/>
</dbReference>
<protein>
    <submittedName>
        <fullName evidence="2">Plasmid pRiA4b ORF-3 family protein</fullName>
    </submittedName>
</protein>
<sequence length="202" mass="23304">MANQRRDVFRFRIELLDIQPPIWREILVPASYSFWDLHVAIQDAMGWEDYHLHEFQVPEPESGELLRIGLPDDEGFGTGTVTLPGWTVGVIEWIEEAGQTFDYDYDFGDGWKHRITLVGVEPRIKGQRYPQCLAGARACPPEDCGGVWGYENLVEALLDPKHPDHEDLRNWVPNGWGPEIFKASDVRFDNPKRRWKLVFGEA</sequence>
<evidence type="ECO:0000259" key="1">
    <source>
        <dbReference type="Pfam" id="PF07929"/>
    </source>
</evidence>
<dbReference type="KEGG" id="tni:TVNIR_3312"/>
<dbReference type="Gene3D" id="3.10.290.30">
    <property type="entry name" value="MM3350-like"/>
    <property type="match status" value="1"/>
</dbReference>
<dbReference type="OrthoDB" id="9816539at2"/>
<organism evidence="2 3">
    <name type="scientific">Thioalkalivibrio nitratireducens (strain DSM 14787 / UNIQEM 213 / ALEN2)</name>
    <dbReference type="NCBI Taxonomy" id="1255043"/>
    <lineage>
        <taxon>Bacteria</taxon>
        <taxon>Pseudomonadati</taxon>
        <taxon>Pseudomonadota</taxon>
        <taxon>Gammaproteobacteria</taxon>
        <taxon>Chromatiales</taxon>
        <taxon>Ectothiorhodospiraceae</taxon>
        <taxon>Thioalkalivibrio</taxon>
    </lineage>
</organism>
<dbReference type="PANTHER" id="PTHR41878:SF1">
    <property type="entry name" value="TNPR PROTEIN"/>
    <property type="match status" value="1"/>
</dbReference>
<gene>
    <name evidence="2" type="ordered locus">TVNIR_3312</name>
</gene>
<dbReference type="InterPro" id="IPR024047">
    <property type="entry name" value="MM3350-like_sf"/>
</dbReference>
<dbReference type="EMBL" id="CP003989">
    <property type="protein sequence ID" value="AGA34949.1"/>
    <property type="molecule type" value="Genomic_DNA"/>
</dbReference>
<dbReference type="eggNOG" id="COG4974">
    <property type="taxonomic scope" value="Bacteria"/>
</dbReference>
<evidence type="ECO:0000313" key="2">
    <source>
        <dbReference type="EMBL" id="AGA34949.1"/>
    </source>
</evidence>
<dbReference type="STRING" id="1255043.TVNIR_3312"/>
<dbReference type="SUPFAM" id="SSF159941">
    <property type="entry name" value="MM3350-like"/>
    <property type="match status" value="1"/>
</dbReference>
<dbReference type="PANTHER" id="PTHR41878">
    <property type="entry name" value="LEXA REPRESSOR-RELATED"/>
    <property type="match status" value="1"/>
</dbReference>
<dbReference type="PATRIC" id="fig|1255043.3.peg.3342"/>
<keyword evidence="3" id="KW-1185">Reference proteome</keyword>
<evidence type="ECO:0000313" key="3">
    <source>
        <dbReference type="Proteomes" id="UP000010809"/>
    </source>
</evidence>
<proteinExistence type="predicted"/>
<reference evidence="2" key="1">
    <citation type="submission" date="2015-12" db="EMBL/GenBank/DDBJ databases">
        <authorList>
            <person name="Tikhonova T.V."/>
            <person name="Pavlov A.R."/>
            <person name="Beletsky A.V."/>
            <person name="Mardanov A.V."/>
            <person name="Sorokin D.Y."/>
            <person name="Ravin N.V."/>
            <person name="Popov V.O."/>
        </authorList>
    </citation>
    <scope>NUCLEOTIDE SEQUENCE</scope>
    <source>
        <strain evidence="2">DSM 14787</strain>
    </source>
</reference>
<dbReference type="AlphaFoldDB" id="L0DZD8"/>
<dbReference type="Pfam" id="PF07929">
    <property type="entry name" value="PRiA4_ORF3"/>
    <property type="match status" value="1"/>
</dbReference>
<dbReference type="InterPro" id="IPR012912">
    <property type="entry name" value="Plasmid_pRiA4b_Orf3-like"/>
</dbReference>
<accession>L0DZD8</accession>
<dbReference type="Proteomes" id="UP000010809">
    <property type="component" value="Chromosome"/>
</dbReference>
<feature type="domain" description="Plasmid pRiA4b Orf3-like" evidence="1">
    <location>
        <begin position="8"/>
        <end position="183"/>
    </location>
</feature>
<name>L0DZD8_THIND</name>